<dbReference type="Proteomes" id="UP000271889">
    <property type="component" value="Unassembled WGS sequence"/>
</dbReference>
<organism evidence="2 3">
    <name type="scientific">Cylicostephanus goldi</name>
    <name type="common">Nematode worm</name>
    <dbReference type="NCBI Taxonomy" id="71465"/>
    <lineage>
        <taxon>Eukaryota</taxon>
        <taxon>Metazoa</taxon>
        <taxon>Ecdysozoa</taxon>
        <taxon>Nematoda</taxon>
        <taxon>Chromadorea</taxon>
        <taxon>Rhabditida</taxon>
        <taxon>Rhabditina</taxon>
        <taxon>Rhabditomorpha</taxon>
        <taxon>Strongyloidea</taxon>
        <taxon>Strongylidae</taxon>
        <taxon>Cylicostephanus</taxon>
    </lineage>
</organism>
<sequence>MFVRVSYRSSQPLWNAIASSFKSVCIQILMVLLVV</sequence>
<evidence type="ECO:0000313" key="3">
    <source>
        <dbReference type="Proteomes" id="UP000271889"/>
    </source>
</evidence>
<reference evidence="2 3" key="1">
    <citation type="submission" date="2018-11" db="EMBL/GenBank/DDBJ databases">
        <authorList>
            <consortium name="Pathogen Informatics"/>
        </authorList>
    </citation>
    <scope>NUCLEOTIDE SEQUENCE [LARGE SCALE GENOMIC DNA]</scope>
</reference>
<evidence type="ECO:0000313" key="2">
    <source>
        <dbReference type="EMBL" id="VDN36487.1"/>
    </source>
</evidence>
<evidence type="ECO:0000256" key="1">
    <source>
        <dbReference type="SAM" id="Phobius"/>
    </source>
</evidence>
<accession>A0A3P7NR33</accession>
<keyword evidence="1" id="KW-0472">Membrane</keyword>
<feature type="transmembrane region" description="Helical" evidence="1">
    <location>
        <begin position="12"/>
        <end position="34"/>
    </location>
</feature>
<dbReference type="EMBL" id="UYRV01129344">
    <property type="protein sequence ID" value="VDN36487.1"/>
    <property type="molecule type" value="Genomic_DNA"/>
</dbReference>
<dbReference type="AlphaFoldDB" id="A0A3P7NR33"/>
<keyword evidence="3" id="KW-1185">Reference proteome</keyword>
<protein>
    <submittedName>
        <fullName evidence="2">Uncharacterized protein</fullName>
    </submittedName>
</protein>
<proteinExistence type="predicted"/>
<name>A0A3P7NR33_CYLGO</name>
<keyword evidence="1" id="KW-0812">Transmembrane</keyword>
<gene>
    <name evidence="2" type="ORF">CGOC_LOCUS13222</name>
</gene>
<keyword evidence="1" id="KW-1133">Transmembrane helix</keyword>